<evidence type="ECO:0000313" key="5">
    <source>
        <dbReference type="EMBL" id="VVD79098.1"/>
    </source>
</evidence>
<dbReference type="EMBL" id="CABPSE010000002">
    <property type="protein sequence ID" value="VVD79098.1"/>
    <property type="molecule type" value="Genomic_DNA"/>
</dbReference>
<keyword evidence="1" id="KW-0805">Transcription regulation</keyword>
<dbReference type="GO" id="GO:0003700">
    <property type="term" value="F:DNA-binding transcription factor activity"/>
    <property type="evidence" value="ECO:0007669"/>
    <property type="project" value="InterPro"/>
</dbReference>
<sequence length="224" mass="25358">MSEDGVTPEVVGQRPLGGNVYTSIKKDILEMRLLAGTPVQEVELASHYGVSRTPVREALRQLLDDGLIERDGRFYRVKELTPSDIRDLYEVRESLEATAVRLCVERADDSLIDRLRKLIAEQNDAFKSADLQRFSALDTAFHLTIAEGAGNALLLQQLTVIHEKSCLTRGREYGAANWIEYSIDEHSRVLSALERRDETIGVAEMIYHIRGVVDLHYGHRRRKA</sequence>
<reference evidence="5 6" key="1">
    <citation type="submission" date="2019-08" db="EMBL/GenBank/DDBJ databases">
        <authorList>
            <person name="Peeters C."/>
        </authorList>
    </citation>
    <scope>NUCLEOTIDE SEQUENCE [LARGE SCALE GENOMIC DNA]</scope>
    <source>
        <strain evidence="5 6">LMG 31111</strain>
    </source>
</reference>
<dbReference type="CDD" id="cd07377">
    <property type="entry name" value="WHTH_GntR"/>
    <property type="match status" value="1"/>
</dbReference>
<evidence type="ECO:0000256" key="3">
    <source>
        <dbReference type="ARBA" id="ARBA00023163"/>
    </source>
</evidence>
<dbReference type="Pfam" id="PF07729">
    <property type="entry name" value="FCD"/>
    <property type="match status" value="1"/>
</dbReference>
<accession>A0A5E4SXI1</accession>
<dbReference type="RefSeq" id="WP_174977100.1">
    <property type="nucleotide sequence ID" value="NZ_CABPSE010000002.1"/>
</dbReference>
<proteinExistence type="predicted"/>
<keyword evidence="3" id="KW-0804">Transcription</keyword>
<dbReference type="Proteomes" id="UP000383971">
    <property type="component" value="Unassembled WGS sequence"/>
</dbReference>
<keyword evidence="6" id="KW-1185">Reference proteome</keyword>
<dbReference type="PROSITE" id="PS50949">
    <property type="entry name" value="HTH_GNTR"/>
    <property type="match status" value="1"/>
</dbReference>
<dbReference type="PANTHER" id="PTHR43537">
    <property type="entry name" value="TRANSCRIPTIONAL REGULATOR, GNTR FAMILY"/>
    <property type="match status" value="1"/>
</dbReference>
<evidence type="ECO:0000256" key="2">
    <source>
        <dbReference type="ARBA" id="ARBA00023125"/>
    </source>
</evidence>
<dbReference type="InterPro" id="IPR036390">
    <property type="entry name" value="WH_DNA-bd_sf"/>
</dbReference>
<gene>
    <name evidence="5" type="ORF">PCO31111_01023</name>
</gene>
<protein>
    <submittedName>
        <fullName evidence="5">GntR family transcriptional regulator</fullName>
    </submittedName>
</protein>
<dbReference type="SMART" id="SM00895">
    <property type="entry name" value="FCD"/>
    <property type="match status" value="1"/>
</dbReference>
<dbReference type="AlphaFoldDB" id="A0A5E4SXI1"/>
<dbReference type="SMART" id="SM00345">
    <property type="entry name" value="HTH_GNTR"/>
    <property type="match status" value="1"/>
</dbReference>
<evidence type="ECO:0000259" key="4">
    <source>
        <dbReference type="PROSITE" id="PS50949"/>
    </source>
</evidence>
<dbReference type="Gene3D" id="1.10.10.10">
    <property type="entry name" value="Winged helix-like DNA-binding domain superfamily/Winged helix DNA-binding domain"/>
    <property type="match status" value="1"/>
</dbReference>
<evidence type="ECO:0000256" key="1">
    <source>
        <dbReference type="ARBA" id="ARBA00023015"/>
    </source>
</evidence>
<evidence type="ECO:0000313" key="6">
    <source>
        <dbReference type="Proteomes" id="UP000383971"/>
    </source>
</evidence>
<dbReference type="InterPro" id="IPR008920">
    <property type="entry name" value="TF_FadR/GntR_C"/>
</dbReference>
<dbReference type="PRINTS" id="PR00035">
    <property type="entry name" value="HTHGNTR"/>
</dbReference>
<dbReference type="SUPFAM" id="SSF46785">
    <property type="entry name" value="Winged helix' DNA-binding domain"/>
    <property type="match status" value="1"/>
</dbReference>
<feature type="domain" description="HTH gntR-type" evidence="4">
    <location>
        <begin position="14"/>
        <end position="80"/>
    </location>
</feature>
<dbReference type="Pfam" id="PF00392">
    <property type="entry name" value="GntR"/>
    <property type="match status" value="1"/>
</dbReference>
<dbReference type="InterPro" id="IPR011711">
    <property type="entry name" value="GntR_C"/>
</dbReference>
<name>A0A5E4SXI1_9BURK</name>
<dbReference type="Gene3D" id="1.20.120.530">
    <property type="entry name" value="GntR ligand-binding domain-like"/>
    <property type="match status" value="1"/>
</dbReference>
<dbReference type="GO" id="GO:0003677">
    <property type="term" value="F:DNA binding"/>
    <property type="evidence" value="ECO:0007669"/>
    <property type="project" value="UniProtKB-KW"/>
</dbReference>
<dbReference type="PANTHER" id="PTHR43537:SF45">
    <property type="entry name" value="GNTR FAMILY REGULATORY PROTEIN"/>
    <property type="match status" value="1"/>
</dbReference>
<dbReference type="InterPro" id="IPR000524">
    <property type="entry name" value="Tscrpt_reg_HTH_GntR"/>
</dbReference>
<keyword evidence="2" id="KW-0238">DNA-binding</keyword>
<dbReference type="InterPro" id="IPR036388">
    <property type="entry name" value="WH-like_DNA-bd_sf"/>
</dbReference>
<organism evidence="5 6">
    <name type="scientific">Pandoraea communis</name>
    <dbReference type="NCBI Taxonomy" id="2508297"/>
    <lineage>
        <taxon>Bacteria</taxon>
        <taxon>Pseudomonadati</taxon>
        <taxon>Pseudomonadota</taxon>
        <taxon>Betaproteobacteria</taxon>
        <taxon>Burkholderiales</taxon>
        <taxon>Burkholderiaceae</taxon>
        <taxon>Pandoraea</taxon>
    </lineage>
</organism>
<dbReference type="SUPFAM" id="SSF48008">
    <property type="entry name" value="GntR ligand-binding domain-like"/>
    <property type="match status" value="1"/>
</dbReference>